<accession>A0A242NE85</accession>
<protein>
    <submittedName>
        <fullName evidence="1">Uncharacterized protein</fullName>
    </submittedName>
</protein>
<sequence length="167" mass="19828">MTMKPIYSKEWITVNEDDTKVRVSQFYFRKTNDLFEQILLALNDDAAEQATALRFLRNECPSASELEVLAPVIINMAVNENTDNSILARQCLVNSAFNQNRTIRKKLTSMFDDFLKSENQYTYRRLAELLFFLNYRDLRKRLMEKCKNSKDKNIVNIYTEFTEQYDF</sequence>
<gene>
    <name evidence="2" type="ORF">B6C91_12955</name>
    <name evidence="1" type="ORF">B6D08_12565</name>
</gene>
<dbReference type="Proteomes" id="UP000194977">
    <property type="component" value="Unassembled WGS sequence"/>
</dbReference>
<keyword evidence="3" id="KW-1185">Reference proteome</keyword>
<dbReference type="EMBL" id="NARP01000042">
    <property type="protein sequence ID" value="OTP98018.1"/>
    <property type="molecule type" value="Genomic_DNA"/>
</dbReference>
<dbReference type="AlphaFoldDB" id="A0A242NE85"/>
<evidence type="ECO:0000313" key="3">
    <source>
        <dbReference type="Proteomes" id="UP000194800"/>
    </source>
</evidence>
<evidence type="ECO:0000313" key="1">
    <source>
        <dbReference type="EMBL" id="OTP98018.1"/>
    </source>
</evidence>
<proteinExistence type="predicted"/>
<dbReference type="EMBL" id="NART01000097">
    <property type="protein sequence ID" value="OTQ08253.1"/>
    <property type="molecule type" value="Genomic_DNA"/>
</dbReference>
<name>A0A242NE85_9GAMM</name>
<dbReference type="Proteomes" id="UP000194800">
    <property type="component" value="Unassembled WGS sequence"/>
</dbReference>
<evidence type="ECO:0000313" key="4">
    <source>
        <dbReference type="Proteomes" id="UP000194977"/>
    </source>
</evidence>
<evidence type="ECO:0000313" key="2">
    <source>
        <dbReference type="EMBL" id="OTQ08253.1"/>
    </source>
</evidence>
<organism evidence="1 4">
    <name type="scientific">Gilliamella apicola</name>
    <dbReference type="NCBI Taxonomy" id="1196095"/>
    <lineage>
        <taxon>Bacteria</taxon>
        <taxon>Pseudomonadati</taxon>
        <taxon>Pseudomonadota</taxon>
        <taxon>Gammaproteobacteria</taxon>
        <taxon>Orbales</taxon>
        <taxon>Orbaceae</taxon>
        <taxon>Gilliamella</taxon>
    </lineage>
</organism>
<dbReference type="RefSeq" id="WP_086290135.1">
    <property type="nucleotide sequence ID" value="NZ_JBHZLB010000030.1"/>
</dbReference>
<reference evidence="3 4" key="1">
    <citation type="submission" date="2017-03" db="EMBL/GenBank/DDBJ databases">
        <title>Comparative genomics of honeybee gut symbionts reveal geographically distinct and subgroup specific antibiotic resistance.</title>
        <authorList>
            <person name="Ludvigsen J."/>
            <person name="Porcellato D."/>
            <person name="Labee-Lund T.M."/>
            <person name="Amdam G.V."/>
            <person name="Rudi K."/>
        </authorList>
    </citation>
    <scope>NUCLEOTIDE SEQUENCE [LARGE SCALE GENOMIC DNA]</scope>
    <source>
        <strain evidence="1 4">A-7-12</strain>
        <strain evidence="2 3">A-9-12</strain>
    </source>
</reference>
<dbReference type="OrthoDB" id="7066439at2"/>
<comment type="caution">
    <text evidence="1">The sequence shown here is derived from an EMBL/GenBank/DDBJ whole genome shotgun (WGS) entry which is preliminary data.</text>
</comment>